<name>A0A392QHC8_9FABA</name>
<comment type="caution">
    <text evidence="1">The sequence shown here is derived from an EMBL/GenBank/DDBJ whole genome shotgun (WGS) entry which is preliminary data.</text>
</comment>
<keyword evidence="2" id="KW-1185">Reference proteome</keyword>
<dbReference type="Proteomes" id="UP000265520">
    <property type="component" value="Unassembled WGS sequence"/>
</dbReference>
<dbReference type="AlphaFoldDB" id="A0A392QHC8"/>
<proteinExistence type="predicted"/>
<protein>
    <submittedName>
        <fullName evidence="1">Uncharacterized protein</fullName>
    </submittedName>
</protein>
<dbReference type="EMBL" id="LXQA010135162">
    <property type="protein sequence ID" value="MCI23284.1"/>
    <property type="molecule type" value="Genomic_DNA"/>
</dbReference>
<feature type="non-terminal residue" evidence="1">
    <location>
        <position position="28"/>
    </location>
</feature>
<organism evidence="1 2">
    <name type="scientific">Trifolium medium</name>
    <dbReference type="NCBI Taxonomy" id="97028"/>
    <lineage>
        <taxon>Eukaryota</taxon>
        <taxon>Viridiplantae</taxon>
        <taxon>Streptophyta</taxon>
        <taxon>Embryophyta</taxon>
        <taxon>Tracheophyta</taxon>
        <taxon>Spermatophyta</taxon>
        <taxon>Magnoliopsida</taxon>
        <taxon>eudicotyledons</taxon>
        <taxon>Gunneridae</taxon>
        <taxon>Pentapetalae</taxon>
        <taxon>rosids</taxon>
        <taxon>fabids</taxon>
        <taxon>Fabales</taxon>
        <taxon>Fabaceae</taxon>
        <taxon>Papilionoideae</taxon>
        <taxon>50 kb inversion clade</taxon>
        <taxon>NPAAA clade</taxon>
        <taxon>Hologalegina</taxon>
        <taxon>IRL clade</taxon>
        <taxon>Trifolieae</taxon>
        <taxon>Trifolium</taxon>
    </lineage>
</organism>
<sequence>MLVVKLTRPSTSHKFACAEMACLVLNFL</sequence>
<accession>A0A392QHC8</accession>
<reference evidence="1 2" key="1">
    <citation type="journal article" date="2018" name="Front. Plant Sci.">
        <title>Red Clover (Trifolium pratense) and Zigzag Clover (T. medium) - A Picture of Genomic Similarities and Differences.</title>
        <authorList>
            <person name="Dluhosova J."/>
            <person name="Istvanek J."/>
            <person name="Nedelnik J."/>
            <person name="Repkova J."/>
        </authorList>
    </citation>
    <scope>NUCLEOTIDE SEQUENCE [LARGE SCALE GENOMIC DNA]</scope>
    <source>
        <strain evidence="2">cv. 10/8</strain>
        <tissue evidence="1">Leaf</tissue>
    </source>
</reference>
<evidence type="ECO:0000313" key="2">
    <source>
        <dbReference type="Proteomes" id="UP000265520"/>
    </source>
</evidence>
<evidence type="ECO:0000313" key="1">
    <source>
        <dbReference type="EMBL" id="MCI23284.1"/>
    </source>
</evidence>